<dbReference type="Proteomes" id="UP000005239">
    <property type="component" value="Unassembled WGS sequence"/>
</dbReference>
<evidence type="ECO:0000313" key="2">
    <source>
        <dbReference type="Proteomes" id="UP000005239"/>
    </source>
</evidence>
<dbReference type="AlphaFoldDB" id="A0A454XRM5"/>
<accession>A0A8R1Y8W7</accession>
<sequence>MRLLPALLFIGTVAAQQAQFQTKFMNLVTDYLGPANTGKAMDMVAQDLLAEKTIQQVMDHLKQDFMSLIPGNKLVSGGLMLNSFMTCIKKAGSSMDKAMANIVGAFTKQLTPLYKKVMTKVKAMKKNKKADKEILNQGFKIATSALTKKLVQGVINVCMAKSTKAEYDCAVPAMNTILKTSLYNMNYDKKRG</sequence>
<reference evidence="2" key="1">
    <citation type="journal article" date="2008" name="Nat. Genet.">
        <title>The Pristionchus pacificus genome provides a unique perspective on nematode lifestyle and parasitism.</title>
        <authorList>
            <person name="Dieterich C."/>
            <person name="Clifton S.W."/>
            <person name="Schuster L.N."/>
            <person name="Chinwalla A."/>
            <person name="Delehaunty K."/>
            <person name="Dinkelacker I."/>
            <person name="Fulton L."/>
            <person name="Fulton R."/>
            <person name="Godfrey J."/>
            <person name="Minx P."/>
            <person name="Mitreva M."/>
            <person name="Roeseler W."/>
            <person name="Tian H."/>
            <person name="Witte H."/>
            <person name="Yang S.P."/>
            <person name="Wilson R.K."/>
            <person name="Sommer R.J."/>
        </authorList>
    </citation>
    <scope>NUCLEOTIDE SEQUENCE [LARGE SCALE GENOMIC DNA]</scope>
    <source>
        <strain evidence="2">PS312</strain>
    </source>
</reference>
<organism evidence="1 2">
    <name type="scientific">Pristionchus pacificus</name>
    <name type="common">Parasitic nematode worm</name>
    <dbReference type="NCBI Taxonomy" id="54126"/>
    <lineage>
        <taxon>Eukaryota</taxon>
        <taxon>Metazoa</taxon>
        <taxon>Ecdysozoa</taxon>
        <taxon>Nematoda</taxon>
        <taxon>Chromadorea</taxon>
        <taxon>Rhabditida</taxon>
        <taxon>Rhabditina</taxon>
        <taxon>Diplogasteromorpha</taxon>
        <taxon>Diplogasteroidea</taxon>
        <taxon>Neodiplogasteridae</taxon>
        <taxon>Pristionchus</taxon>
    </lineage>
</organism>
<name>A0A454XRM5_PRIPA</name>
<reference evidence="1" key="2">
    <citation type="submission" date="2022-06" db="UniProtKB">
        <authorList>
            <consortium name="EnsemblMetazoa"/>
        </authorList>
    </citation>
    <scope>IDENTIFICATION</scope>
    <source>
        <strain evidence="1">PS312</strain>
    </source>
</reference>
<protein>
    <submittedName>
        <fullName evidence="1">Uncharacterized protein</fullName>
    </submittedName>
</protein>
<dbReference type="EnsemblMetazoa" id="PPA07736.1">
    <property type="protein sequence ID" value="PPA07736.1"/>
    <property type="gene ID" value="WBGene00097290"/>
</dbReference>
<accession>A0A454XRM5</accession>
<evidence type="ECO:0000313" key="1">
    <source>
        <dbReference type="EnsemblMetazoa" id="PPA07736.1"/>
    </source>
</evidence>
<gene>
    <name evidence="1" type="primary">WBGene00097290</name>
</gene>
<keyword evidence="2" id="KW-1185">Reference proteome</keyword>
<proteinExistence type="predicted"/>